<dbReference type="EMBL" id="RIBP01000001">
    <property type="protein sequence ID" value="TRZ40687.1"/>
    <property type="molecule type" value="Genomic_DNA"/>
</dbReference>
<evidence type="ECO:0000256" key="1">
    <source>
        <dbReference type="ARBA" id="ARBA00004141"/>
    </source>
</evidence>
<evidence type="ECO:0000313" key="7">
    <source>
        <dbReference type="Proteomes" id="UP000319837"/>
    </source>
</evidence>
<dbReference type="InterPro" id="IPR004710">
    <property type="entry name" value="Bilac:Na_transpt"/>
</dbReference>
<reference evidence="7" key="1">
    <citation type="submission" date="2018-10" db="EMBL/GenBank/DDBJ databases">
        <title>FDA dAtabase for Regulatory Grade micrObial Sequences (FDA-ARGOS): Supporting development and validation of Infectious Disease Dx tests.</title>
        <authorList>
            <person name="Minogue T."/>
            <person name="Wolcott M."/>
            <person name="Wasieloski L."/>
            <person name="Aguilar W."/>
            <person name="Moore D."/>
            <person name="Tallon L."/>
            <person name="Sadzewicz L."/>
            <person name="Sengamalay N."/>
            <person name="Ott S."/>
            <person name="Godinez A."/>
            <person name="Nagaraj S."/>
            <person name="Vavikolanu K."/>
            <person name="Vyas G."/>
            <person name="Nadendla S."/>
            <person name="George J."/>
            <person name="Sichtig H."/>
        </authorList>
    </citation>
    <scope>NUCLEOTIDE SEQUENCE [LARGE SCALE GENOMIC DNA]</scope>
    <source>
        <strain evidence="7">FDAARGOS_343</strain>
    </source>
</reference>
<dbReference type="GO" id="GO:0016020">
    <property type="term" value="C:membrane"/>
    <property type="evidence" value="ECO:0007669"/>
    <property type="project" value="UniProtKB-SubCell"/>
</dbReference>
<comment type="caution">
    <text evidence="6">The sequence shown here is derived from an EMBL/GenBank/DDBJ whole genome shotgun (WGS) entry which is preliminary data.</text>
</comment>
<proteinExistence type="predicted"/>
<feature type="transmembrane region" description="Helical" evidence="5">
    <location>
        <begin position="149"/>
        <end position="168"/>
    </location>
</feature>
<feature type="transmembrane region" description="Helical" evidence="5">
    <location>
        <begin position="245"/>
        <end position="268"/>
    </location>
</feature>
<dbReference type="PANTHER" id="PTHR10361:SF28">
    <property type="entry name" value="P3 PROTEIN-RELATED"/>
    <property type="match status" value="1"/>
</dbReference>
<organism evidence="6 7">
    <name type="scientific">Niallia circulans</name>
    <name type="common">Bacillus circulans</name>
    <dbReference type="NCBI Taxonomy" id="1397"/>
    <lineage>
        <taxon>Bacteria</taxon>
        <taxon>Bacillati</taxon>
        <taxon>Bacillota</taxon>
        <taxon>Bacilli</taxon>
        <taxon>Bacillales</taxon>
        <taxon>Bacillaceae</taxon>
        <taxon>Niallia</taxon>
    </lineage>
</organism>
<dbReference type="InterPro" id="IPR002657">
    <property type="entry name" value="BilAc:Na_symport/Acr3"/>
</dbReference>
<feature type="transmembrane region" description="Helical" evidence="5">
    <location>
        <begin position="274"/>
        <end position="299"/>
    </location>
</feature>
<evidence type="ECO:0000256" key="5">
    <source>
        <dbReference type="SAM" id="Phobius"/>
    </source>
</evidence>
<dbReference type="Pfam" id="PF01758">
    <property type="entry name" value="SBF"/>
    <property type="match status" value="1"/>
</dbReference>
<dbReference type="AlphaFoldDB" id="A0A553SUL6"/>
<comment type="subcellular location">
    <subcellularLocation>
        <location evidence="1">Membrane</location>
        <topology evidence="1">Multi-pass membrane protein</topology>
    </subcellularLocation>
</comment>
<accession>A0A553SUL6</accession>
<feature type="transmembrane region" description="Helical" evidence="5">
    <location>
        <begin position="84"/>
        <end position="107"/>
    </location>
</feature>
<evidence type="ECO:0000256" key="4">
    <source>
        <dbReference type="ARBA" id="ARBA00023136"/>
    </source>
</evidence>
<keyword evidence="4 5" id="KW-0472">Membrane</keyword>
<dbReference type="PANTHER" id="PTHR10361">
    <property type="entry name" value="SODIUM-BILE ACID COTRANSPORTER"/>
    <property type="match status" value="1"/>
</dbReference>
<evidence type="ECO:0000256" key="2">
    <source>
        <dbReference type="ARBA" id="ARBA00022692"/>
    </source>
</evidence>
<feature type="transmembrane region" description="Helical" evidence="5">
    <location>
        <begin position="114"/>
        <end position="137"/>
    </location>
</feature>
<name>A0A553SUL6_NIACI</name>
<gene>
    <name evidence="6" type="ORF">CEQ21_02230</name>
</gene>
<evidence type="ECO:0000256" key="3">
    <source>
        <dbReference type="ARBA" id="ARBA00022989"/>
    </source>
</evidence>
<protein>
    <submittedName>
        <fullName evidence="6">Bile acid:sodium symporter family protein</fullName>
    </submittedName>
</protein>
<dbReference type="Proteomes" id="UP000319837">
    <property type="component" value="Unassembled WGS sequence"/>
</dbReference>
<sequence length="306" mass="33356">MPILTPISVLCGVLASVYLQPLAFLVPWIFGFMTFAGSLNSSFQSFKHTVSHPLPILLALLVLHIVIPLWAWSIGNLFFHNDPLIITGLILAVSIPTGITSIIWVTMYNGSNPLAISIILIDTILSPLIVPASMSLLVGETVAMNGYDLMQGLFIMVVVPSILGMTFNRFMKPASLKKMSSRITPLSKLSLPIVIAINSSAIAPYVRSIDVEFLKITIAMLFIAICGYLFSWLIGFIYKREKSEIVSLVFTGGMRNISAGAVLAVSFFPAKVAMPVIVCMLFQQLLAATVGHALSNYYIKKESISL</sequence>
<feature type="transmembrane region" description="Helical" evidence="5">
    <location>
        <begin position="189"/>
        <end position="206"/>
    </location>
</feature>
<dbReference type="Gene3D" id="1.20.1530.20">
    <property type="match status" value="1"/>
</dbReference>
<keyword evidence="3 5" id="KW-1133">Transmembrane helix</keyword>
<feature type="transmembrane region" description="Helical" evidence="5">
    <location>
        <begin position="218"/>
        <end position="238"/>
    </location>
</feature>
<feature type="transmembrane region" description="Helical" evidence="5">
    <location>
        <begin position="55"/>
        <end position="72"/>
    </location>
</feature>
<evidence type="ECO:0000313" key="6">
    <source>
        <dbReference type="EMBL" id="TRZ40687.1"/>
    </source>
</evidence>
<dbReference type="InterPro" id="IPR038770">
    <property type="entry name" value="Na+/solute_symporter_sf"/>
</dbReference>
<keyword evidence="2 5" id="KW-0812">Transmembrane</keyword>